<evidence type="ECO:0000313" key="2">
    <source>
        <dbReference type="EMBL" id="CAD8291977.1"/>
    </source>
</evidence>
<name>A0A7R9VDE3_9STRA</name>
<dbReference type="EMBL" id="HBED01001547">
    <property type="protein sequence ID" value="CAD8291977.1"/>
    <property type="molecule type" value="Transcribed_RNA"/>
</dbReference>
<gene>
    <name evidence="2" type="ORF">TDUB1175_LOCUS787</name>
</gene>
<feature type="transmembrane region" description="Helical" evidence="1">
    <location>
        <begin position="23"/>
        <end position="43"/>
    </location>
</feature>
<reference evidence="2" key="1">
    <citation type="submission" date="2021-01" db="EMBL/GenBank/DDBJ databases">
        <authorList>
            <person name="Corre E."/>
            <person name="Pelletier E."/>
            <person name="Niang G."/>
            <person name="Scheremetjew M."/>
            <person name="Finn R."/>
            <person name="Kale V."/>
            <person name="Holt S."/>
            <person name="Cochrane G."/>
            <person name="Meng A."/>
            <person name="Brown T."/>
            <person name="Cohen L."/>
        </authorList>
    </citation>
    <scope>NUCLEOTIDE SEQUENCE</scope>
    <source>
        <strain evidence="2">CCMP147</strain>
    </source>
</reference>
<keyword evidence="1" id="KW-0472">Membrane</keyword>
<sequence length="104" mass="11654">MPASRSRGWISKNGRKSITDERLLLRPTFCIWMLSTLTCLLWVSAVGASEEQLEYPTNQQGMSLVEFQSILYTNVDNEIGALQQEMGSVVSDTDDNSIDSDSFE</sequence>
<proteinExistence type="predicted"/>
<dbReference type="AlphaFoldDB" id="A0A7R9VDE3"/>
<feature type="non-terminal residue" evidence="2">
    <location>
        <position position="104"/>
    </location>
</feature>
<protein>
    <submittedName>
        <fullName evidence="2">Uncharacterized protein</fullName>
    </submittedName>
</protein>
<evidence type="ECO:0000256" key="1">
    <source>
        <dbReference type="SAM" id="Phobius"/>
    </source>
</evidence>
<accession>A0A7R9VDE3</accession>
<organism evidence="2">
    <name type="scientific">Pseudictyota dubia</name>
    <dbReference type="NCBI Taxonomy" id="2749911"/>
    <lineage>
        <taxon>Eukaryota</taxon>
        <taxon>Sar</taxon>
        <taxon>Stramenopiles</taxon>
        <taxon>Ochrophyta</taxon>
        <taxon>Bacillariophyta</taxon>
        <taxon>Mediophyceae</taxon>
        <taxon>Biddulphiophycidae</taxon>
        <taxon>Eupodiscales</taxon>
        <taxon>Odontellaceae</taxon>
        <taxon>Pseudictyota</taxon>
    </lineage>
</organism>
<keyword evidence="1" id="KW-0812">Transmembrane</keyword>
<keyword evidence="1" id="KW-1133">Transmembrane helix</keyword>